<dbReference type="EMBL" id="JABMIG020000029">
    <property type="protein sequence ID" value="KAL3801098.1"/>
    <property type="molecule type" value="Genomic_DNA"/>
</dbReference>
<dbReference type="AlphaFoldDB" id="A0ABD3QKX5"/>
<name>A0ABD3QKX5_9STRA</name>
<dbReference type="PROSITE" id="PS50297">
    <property type="entry name" value="ANK_REP_REGION"/>
    <property type="match status" value="6"/>
</dbReference>
<dbReference type="Proteomes" id="UP001516023">
    <property type="component" value="Unassembled WGS sequence"/>
</dbReference>
<evidence type="ECO:0000313" key="6">
    <source>
        <dbReference type="Proteomes" id="UP001516023"/>
    </source>
</evidence>
<proteinExistence type="predicted"/>
<feature type="repeat" description="ANK" evidence="3">
    <location>
        <begin position="568"/>
        <end position="600"/>
    </location>
</feature>
<sequence length="886" mass="98013">MASRSLSLQFLSGTKRTEASQPQELDTFLSDAQHQHPTNESVLIGNLLVQNHTSMSDSNSGKKHPPKPQNENDGGVHDSFENSNAPSNGHDDRAHGHASQSKRRKICDFAEPQDEDDLKPAAKPSSENGNVEAAPNPACEPTKTAEPRPLAPTLEDYLQNGGHLKYAPRPEWCRRSSAAAICRPDYREGSRSGLWNHPPAIDTTAADYYARPSSPRPRPSYSRMDFREEQWGDDGGTSVPHARAEVLLPGPVRWQQEMARIEDQAQLLEFRMSHLNRGRRTLQRMIWENRMAVNPLDQLRPVHPWDDEENGVDEGRVGGMPGENAVVQAPRGGELEEIIAVAAMEGGQGRIEQRAAADEVNEDTLESHDSSELDGHERRGSEDSQTSYHEVASANRVALYGSDFDSALHLAIKHGPPEAALSLIENGANVDFSNAKGVTPLMTASTEGNLEVVRELLKRGASPNAVAIRGSTALIQACHFGKLQVVEELLKSGASVEQANYKNTTALMRASQEGHEDVVKLLLQHNSFVNRRNDERMSALMLSSQRGHARVVKILIKAGAEIDAVTQQNSSSLMLAIKRNHLDVARILVASGTELMLKDNKNRTVLETSQKRGLSDFAEILTSSAQVRLMQEESRKMRNFCMVCIWTLLQSERAKVKILNTEMTVHQVAENLDNPIFQQLCPSKRALVRSMTMPAPVMELIVSYVPLPLLYETRLTLLASRAQVDPDSAVFNTMDFIDEVLEEGGLLEAFDAAGVAPPQTFSSWTAFQEWIGRCDVILERCKGENTEGIFALDASSVSRKVSGSADQRRSINYLQTLAYAPSTLSSILKSDPYDMPSILVDQLKNVHDIQSIIRRRVGVHFDTNVANELVTIARMAVNWCESRPSY</sequence>
<dbReference type="PRINTS" id="PR01415">
    <property type="entry name" value="ANKYRIN"/>
</dbReference>
<protein>
    <recommendedName>
        <fullName evidence="7">Ankyrin repeat protein</fullName>
    </recommendedName>
</protein>
<feature type="compositionally biased region" description="Polar residues" evidence="4">
    <location>
        <begin position="48"/>
        <end position="59"/>
    </location>
</feature>
<dbReference type="Gene3D" id="1.25.40.20">
    <property type="entry name" value="Ankyrin repeat-containing domain"/>
    <property type="match status" value="1"/>
</dbReference>
<feature type="compositionally biased region" description="Polar residues" evidence="4">
    <location>
        <begin position="1"/>
        <end position="41"/>
    </location>
</feature>
<feature type="repeat" description="ANK" evidence="3">
    <location>
        <begin position="403"/>
        <end position="435"/>
    </location>
</feature>
<evidence type="ECO:0000256" key="4">
    <source>
        <dbReference type="SAM" id="MobiDB-lite"/>
    </source>
</evidence>
<feature type="repeat" description="ANK" evidence="3">
    <location>
        <begin position="535"/>
        <end position="567"/>
    </location>
</feature>
<evidence type="ECO:0000313" key="5">
    <source>
        <dbReference type="EMBL" id="KAL3801098.1"/>
    </source>
</evidence>
<dbReference type="PANTHER" id="PTHR24173:SF74">
    <property type="entry name" value="ANKYRIN REPEAT DOMAIN-CONTAINING PROTEIN 16"/>
    <property type="match status" value="1"/>
</dbReference>
<comment type="caution">
    <text evidence="5">The sequence shown here is derived from an EMBL/GenBank/DDBJ whole genome shotgun (WGS) entry which is preliminary data.</text>
</comment>
<dbReference type="SMART" id="SM00248">
    <property type="entry name" value="ANK"/>
    <property type="match status" value="6"/>
</dbReference>
<dbReference type="PROSITE" id="PS50088">
    <property type="entry name" value="ANK_REPEAT"/>
    <property type="match status" value="6"/>
</dbReference>
<organism evidence="5 6">
    <name type="scientific">Cyclotella cryptica</name>
    <dbReference type="NCBI Taxonomy" id="29204"/>
    <lineage>
        <taxon>Eukaryota</taxon>
        <taxon>Sar</taxon>
        <taxon>Stramenopiles</taxon>
        <taxon>Ochrophyta</taxon>
        <taxon>Bacillariophyta</taxon>
        <taxon>Coscinodiscophyceae</taxon>
        <taxon>Thalassiosirophycidae</taxon>
        <taxon>Stephanodiscales</taxon>
        <taxon>Stephanodiscaceae</taxon>
        <taxon>Cyclotella</taxon>
    </lineage>
</organism>
<dbReference type="InterPro" id="IPR036770">
    <property type="entry name" value="Ankyrin_rpt-contain_sf"/>
</dbReference>
<keyword evidence="2 3" id="KW-0040">ANK repeat</keyword>
<evidence type="ECO:0008006" key="7">
    <source>
        <dbReference type="Google" id="ProtNLM"/>
    </source>
</evidence>
<dbReference type="SUPFAM" id="SSF48403">
    <property type="entry name" value="Ankyrin repeat"/>
    <property type="match status" value="1"/>
</dbReference>
<feature type="region of interest" description="Disordered" evidence="4">
    <location>
        <begin position="1"/>
        <end position="155"/>
    </location>
</feature>
<keyword evidence="1" id="KW-0677">Repeat</keyword>
<evidence type="ECO:0000256" key="1">
    <source>
        <dbReference type="ARBA" id="ARBA00022737"/>
    </source>
</evidence>
<feature type="compositionally biased region" description="Basic and acidic residues" evidence="4">
    <location>
        <begin position="365"/>
        <end position="382"/>
    </location>
</feature>
<dbReference type="Pfam" id="PF12796">
    <property type="entry name" value="Ank_2"/>
    <property type="match status" value="3"/>
</dbReference>
<feature type="repeat" description="ANK" evidence="3">
    <location>
        <begin position="436"/>
        <end position="468"/>
    </location>
</feature>
<feature type="repeat" description="ANK" evidence="3">
    <location>
        <begin position="469"/>
        <end position="501"/>
    </location>
</feature>
<feature type="region of interest" description="Disordered" evidence="4">
    <location>
        <begin position="350"/>
        <end position="388"/>
    </location>
</feature>
<evidence type="ECO:0000256" key="3">
    <source>
        <dbReference type="PROSITE-ProRule" id="PRU00023"/>
    </source>
</evidence>
<gene>
    <name evidence="5" type="ORF">HJC23_002391</name>
</gene>
<dbReference type="InterPro" id="IPR002110">
    <property type="entry name" value="Ankyrin_rpt"/>
</dbReference>
<accession>A0ABD3QKX5</accession>
<keyword evidence="6" id="KW-1185">Reference proteome</keyword>
<feature type="repeat" description="ANK" evidence="3">
    <location>
        <begin position="502"/>
        <end position="534"/>
    </location>
</feature>
<evidence type="ECO:0000256" key="2">
    <source>
        <dbReference type="ARBA" id="ARBA00023043"/>
    </source>
</evidence>
<dbReference type="PANTHER" id="PTHR24173">
    <property type="entry name" value="ANKYRIN REPEAT CONTAINING"/>
    <property type="match status" value="1"/>
</dbReference>
<reference evidence="5 6" key="1">
    <citation type="journal article" date="2020" name="G3 (Bethesda)">
        <title>Improved Reference Genome for Cyclotella cryptica CCMP332, a Model for Cell Wall Morphogenesis, Salinity Adaptation, and Lipid Production in Diatoms (Bacillariophyta).</title>
        <authorList>
            <person name="Roberts W.R."/>
            <person name="Downey K.M."/>
            <person name="Ruck E.C."/>
            <person name="Traller J.C."/>
            <person name="Alverson A.J."/>
        </authorList>
    </citation>
    <scope>NUCLEOTIDE SEQUENCE [LARGE SCALE GENOMIC DNA]</scope>
    <source>
        <strain evidence="5 6">CCMP332</strain>
    </source>
</reference>